<reference evidence="7 8" key="1">
    <citation type="journal article" date="2013" name="Proc. Natl. Acad. Sci. U.S.A.">
        <title>Genome of an arbuscular mycorrhizal fungus provides insight into the oldest plant symbiosis.</title>
        <authorList>
            <person name="Tisserant E."/>
            <person name="Malbreil M."/>
            <person name="Kuo A."/>
            <person name="Kohler A."/>
            <person name="Symeonidi A."/>
            <person name="Balestrini R."/>
            <person name="Charron P."/>
            <person name="Duensing N."/>
            <person name="Frei Dit Frey N."/>
            <person name="Gianinazzi-Pearson V."/>
            <person name="Gilbert L.B."/>
            <person name="Handa Y."/>
            <person name="Herr J.R."/>
            <person name="Hijri M."/>
            <person name="Koul R."/>
            <person name="Kawaguchi M."/>
            <person name="Krajinski F."/>
            <person name="Lammers P.J."/>
            <person name="Masclaux F.G."/>
            <person name="Murat C."/>
            <person name="Morin E."/>
            <person name="Ndikumana S."/>
            <person name="Pagni M."/>
            <person name="Petitpierre D."/>
            <person name="Requena N."/>
            <person name="Rosikiewicz P."/>
            <person name="Riley R."/>
            <person name="Saito K."/>
            <person name="San Clemente H."/>
            <person name="Shapiro H."/>
            <person name="van Tuinen D."/>
            <person name="Becard G."/>
            <person name="Bonfante P."/>
            <person name="Paszkowski U."/>
            <person name="Shachar-Hill Y.Y."/>
            <person name="Tuskan G.A."/>
            <person name="Young P.W."/>
            <person name="Sanders I.R."/>
            <person name="Henrissat B."/>
            <person name="Rensing S.A."/>
            <person name="Grigoriev I.V."/>
            <person name="Corradi N."/>
            <person name="Roux C."/>
            <person name="Martin F."/>
        </authorList>
    </citation>
    <scope>NUCLEOTIDE SEQUENCE [LARGE SCALE GENOMIC DNA]</scope>
    <source>
        <strain evidence="7 8">DAOM 197198</strain>
    </source>
</reference>
<evidence type="ECO:0000256" key="1">
    <source>
        <dbReference type="ARBA" id="ARBA00005046"/>
    </source>
</evidence>
<gene>
    <name evidence="7" type="ORF">GLOIN_2v1569014</name>
</gene>
<dbReference type="AlphaFoldDB" id="A0A2H5RD05"/>
<dbReference type="InterPro" id="IPR028887">
    <property type="entry name" value="MOCS2A_euk"/>
</dbReference>
<keyword evidence="5 6" id="KW-0501">Molybdenum cofactor biosynthesis</keyword>
<name>A0A2H5RD05_RHIID</name>
<dbReference type="PANTHER" id="PTHR33359">
    <property type="entry name" value="MOLYBDOPTERIN SYNTHASE SULFUR CARRIER SUBUNIT"/>
    <property type="match status" value="1"/>
</dbReference>
<dbReference type="GO" id="GO:0030366">
    <property type="term" value="F:molybdopterin synthase activity"/>
    <property type="evidence" value="ECO:0007669"/>
    <property type="project" value="UniProtKB-UniRule"/>
</dbReference>
<dbReference type="VEuPathDB" id="FungiDB:RhiirFUN_019253"/>
<dbReference type="UniPathway" id="UPA00344"/>
<accession>A0A2H5RD05</accession>
<comment type="subcellular location">
    <subcellularLocation>
        <location evidence="6">Cytoplasm</location>
    </subcellularLocation>
</comment>
<reference evidence="7 8" key="2">
    <citation type="journal article" date="2018" name="New Phytol.">
        <title>High intraspecific genome diversity in the model arbuscular mycorrhizal symbiont Rhizophagus irregularis.</title>
        <authorList>
            <person name="Chen E.C.H."/>
            <person name="Morin E."/>
            <person name="Beaudet D."/>
            <person name="Noel J."/>
            <person name="Yildirir G."/>
            <person name="Ndikumana S."/>
            <person name="Charron P."/>
            <person name="St-Onge C."/>
            <person name="Giorgi J."/>
            <person name="Kruger M."/>
            <person name="Marton T."/>
            <person name="Ropars J."/>
            <person name="Grigoriev I.V."/>
            <person name="Hainaut M."/>
            <person name="Henrissat B."/>
            <person name="Roux C."/>
            <person name="Martin F."/>
            <person name="Corradi N."/>
        </authorList>
    </citation>
    <scope>NUCLEOTIDE SEQUENCE [LARGE SCALE GENOMIC DNA]</scope>
    <source>
        <strain evidence="7 8">DAOM 197198</strain>
    </source>
</reference>
<dbReference type="CDD" id="cd00754">
    <property type="entry name" value="Ubl_MoaD"/>
    <property type="match status" value="1"/>
</dbReference>
<dbReference type="InterPro" id="IPR012675">
    <property type="entry name" value="Beta-grasp_dom_sf"/>
</dbReference>
<comment type="function">
    <text evidence="6">Acts as a sulfur carrier required for molybdopterin biosynthesis. Component of the molybdopterin synthase complex that catalyzes the conversion of precursor Z into molybdopterin by mediating the incorporation of 2 sulfur atoms into precursor Z to generate a dithiolene group. In the complex, serves as sulfur donor by being thiocarboxylated (-COSH) at its C-terminus by UBA4. After interaction with MOCS2B, the sulfur is then transferred to precursor Z to form molybdopterin.</text>
</comment>
<evidence type="ECO:0000256" key="2">
    <source>
        <dbReference type="ARBA" id="ARBA00022490"/>
    </source>
</evidence>
<dbReference type="Gene3D" id="3.10.20.30">
    <property type="match status" value="1"/>
</dbReference>
<comment type="pathway">
    <text evidence="1 6">Cofactor biosynthesis; molybdopterin biosynthesis.</text>
</comment>
<organism evidence="7 8">
    <name type="scientific">Rhizophagus irregularis (strain DAOM 181602 / DAOM 197198 / MUCL 43194)</name>
    <name type="common">Arbuscular mycorrhizal fungus</name>
    <name type="synonym">Glomus intraradices</name>
    <dbReference type="NCBI Taxonomy" id="747089"/>
    <lineage>
        <taxon>Eukaryota</taxon>
        <taxon>Fungi</taxon>
        <taxon>Fungi incertae sedis</taxon>
        <taxon>Mucoromycota</taxon>
        <taxon>Glomeromycotina</taxon>
        <taxon>Glomeromycetes</taxon>
        <taxon>Glomerales</taxon>
        <taxon>Glomeraceae</taxon>
        <taxon>Rhizophagus</taxon>
    </lineage>
</organism>
<dbReference type="GO" id="GO:0000166">
    <property type="term" value="F:nucleotide binding"/>
    <property type="evidence" value="ECO:0007669"/>
    <property type="project" value="UniProtKB-KW"/>
</dbReference>
<feature type="modified residue" description="1-thioglycine; alternate" evidence="6">
    <location>
        <position position="89"/>
    </location>
</feature>
<dbReference type="GO" id="GO:1990140">
    <property type="term" value="C:molybdopterin synthase complex"/>
    <property type="evidence" value="ECO:0007669"/>
    <property type="project" value="UniProtKB-UniRule"/>
</dbReference>
<comment type="similarity">
    <text evidence="6">Belongs to the MoaD family. MOCS2A subfamily.</text>
</comment>
<evidence type="ECO:0000313" key="7">
    <source>
        <dbReference type="EMBL" id="POG75150.1"/>
    </source>
</evidence>
<dbReference type="SUPFAM" id="SSF54285">
    <property type="entry name" value="MoaD/ThiS"/>
    <property type="match status" value="1"/>
</dbReference>
<dbReference type="GO" id="GO:1990133">
    <property type="term" value="C:molybdopterin adenylyltransferase complex"/>
    <property type="evidence" value="ECO:0007669"/>
    <property type="project" value="TreeGrafter"/>
</dbReference>
<dbReference type="EMBL" id="AUPC02000064">
    <property type="protein sequence ID" value="POG75150.1"/>
    <property type="molecule type" value="Genomic_DNA"/>
</dbReference>
<evidence type="ECO:0000313" key="8">
    <source>
        <dbReference type="Proteomes" id="UP000018888"/>
    </source>
</evidence>
<keyword evidence="8" id="KW-1185">Reference proteome</keyword>
<evidence type="ECO:0000256" key="6">
    <source>
        <dbReference type="HAMAP-Rule" id="MF_03051"/>
    </source>
</evidence>
<sequence>MSKEITILYFATARDATNVSSEKISLPSQSMSMSLKDLTDLLKKRHEKLVPVLETSLYAINMEYVECDYQSILVKEGDEVAIIPPVSGG</sequence>
<dbReference type="HAMAP" id="MF_03051">
    <property type="entry name" value="MOCS2A"/>
    <property type="match status" value="1"/>
</dbReference>
<comment type="PTM">
    <text evidence="6">C-terminal thiocarboxylation occurs in 2 steps, it is first acyl-adenylated (-COAMP) via the hesA/moeB/thiF part of UBA4, then thiocarboxylated (-COSH) via the rhodanese domain of UBA4.</text>
</comment>
<protein>
    <recommendedName>
        <fullName evidence="6">Molybdopterin synthase sulfur carrier subunit</fullName>
    </recommendedName>
    <alternativeName>
        <fullName evidence="6">Molybdenum cofactor synthesis protein 2 small subunit</fullName>
    </alternativeName>
    <alternativeName>
        <fullName evidence="6">Molybdenum cofactor synthesis protein 2A</fullName>
        <shortName evidence="6">MOCS2A</shortName>
    </alternativeName>
    <alternativeName>
        <fullName evidence="6">Sulfur carrier protein MOCS2A</fullName>
    </alternativeName>
</protein>
<dbReference type="NCBIfam" id="TIGR01682">
    <property type="entry name" value="moaD"/>
    <property type="match status" value="1"/>
</dbReference>
<keyword evidence="3 6" id="KW-0597">Phosphoprotein</keyword>
<dbReference type="Proteomes" id="UP000018888">
    <property type="component" value="Unassembled WGS sequence"/>
</dbReference>
<dbReference type="STRING" id="747089.A0A2H5RD05"/>
<dbReference type="PANTHER" id="PTHR33359:SF1">
    <property type="entry name" value="MOLYBDOPTERIN SYNTHASE SULFUR CARRIER SUBUNIT"/>
    <property type="match status" value="1"/>
</dbReference>
<dbReference type="InterPro" id="IPR016155">
    <property type="entry name" value="Mopterin_synth/thiamin_S_b"/>
</dbReference>
<evidence type="ECO:0000256" key="3">
    <source>
        <dbReference type="ARBA" id="ARBA00022553"/>
    </source>
</evidence>
<evidence type="ECO:0000256" key="5">
    <source>
        <dbReference type="ARBA" id="ARBA00023150"/>
    </source>
</evidence>
<keyword evidence="4 6" id="KW-0547">Nucleotide-binding</keyword>
<feature type="modified residue" description="Glycyl adenylate; alternate" evidence="6">
    <location>
        <position position="89"/>
    </location>
</feature>
<keyword evidence="2 6" id="KW-0963">Cytoplasm</keyword>
<dbReference type="GO" id="GO:0006777">
    <property type="term" value="P:Mo-molybdopterin cofactor biosynthetic process"/>
    <property type="evidence" value="ECO:0007669"/>
    <property type="project" value="UniProtKB-UniRule"/>
</dbReference>
<dbReference type="FunFam" id="3.10.20.30:FF:000010">
    <property type="entry name" value="Molybdopterin synthase sulfur carrier subunit"/>
    <property type="match status" value="1"/>
</dbReference>
<dbReference type="SMR" id="A0A2H5RD05"/>
<proteinExistence type="inferred from homology"/>
<dbReference type="InterPro" id="IPR003749">
    <property type="entry name" value="ThiS/MoaD-like"/>
</dbReference>
<dbReference type="InterPro" id="IPR044672">
    <property type="entry name" value="MOCS2A"/>
</dbReference>
<evidence type="ECO:0000256" key="4">
    <source>
        <dbReference type="ARBA" id="ARBA00022741"/>
    </source>
</evidence>
<comment type="caution">
    <text evidence="7">The sequence shown here is derived from an EMBL/GenBank/DDBJ whole genome shotgun (WGS) entry which is preliminary data.</text>
</comment>
<comment type="subunit">
    <text evidence="6">Heterotetramer; composed of 2 small (MOCS2A) and 2 large (MOCS2B) subunits.</text>
</comment>
<dbReference type="Pfam" id="PF02597">
    <property type="entry name" value="ThiS"/>
    <property type="match status" value="1"/>
</dbReference>